<dbReference type="Proteomes" id="UP000326759">
    <property type="component" value="Unassembled WGS sequence"/>
</dbReference>
<accession>A0A5N5SS49</accession>
<keyword evidence="8" id="KW-0496">Mitochondrion</keyword>
<dbReference type="PIRSF" id="PIRSF005514">
    <property type="entry name" value="ATPase_F0_D_mt"/>
    <property type="match status" value="1"/>
</dbReference>
<feature type="non-terminal residue" evidence="11">
    <location>
        <position position="1"/>
    </location>
</feature>
<evidence type="ECO:0000313" key="11">
    <source>
        <dbReference type="EMBL" id="KAB7497003.1"/>
    </source>
</evidence>
<dbReference type="Gene3D" id="6.10.280.70">
    <property type="match status" value="1"/>
</dbReference>
<feature type="region of interest" description="Disordered" evidence="10">
    <location>
        <begin position="110"/>
        <end position="134"/>
    </location>
</feature>
<dbReference type="InterPro" id="IPR036228">
    <property type="entry name" value="ATP_synth_F0_dsu_sf_mt"/>
</dbReference>
<evidence type="ECO:0000256" key="8">
    <source>
        <dbReference type="ARBA" id="ARBA00023128"/>
    </source>
</evidence>
<reference evidence="11 12" key="1">
    <citation type="journal article" date="2019" name="PLoS Biol.">
        <title>Sex chromosomes control vertical transmission of feminizing Wolbachia symbionts in an isopod.</title>
        <authorList>
            <person name="Becking T."/>
            <person name="Chebbi M.A."/>
            <person name="Giraud I."/>
            <person name="Moumen B."/>
            <person name="Laverre T."/>
            <person name="Caubet Y."/>
            <person name="Peccoud J."/>
            <person name="Gilbert C."/>
            <person name="Cordaux R."/>
        </authorList>
    </citation>
    <scope>NUCLEOTIDE SEQUENCE [LARGE SCALE GENOMIC DNA]</scope>
    <source>
        <strain evidence="11">ANa2</strain>
        <tissue evidence="11">Whole body excluding digestive tract and cuticle</tissue>
    </source>
</reference>
<comment type="similarity">
    <text evidence="2">Belongs to the ATPase d subunit family.</text>
</comment>
<dbReference type="GO" id="GO:0015078">
    <property type="term" value="F:proton transmembrane transporter activity"/>
    <property type="evidence" value="ECO:0007669"/>
    <property type="project" value="InterPro"/>
</dbReference>
<evidence type="ECO:0000256" key="10">
    <source>
        <dbReference type="SAM" id="MobiDB-lite"/>
    </source>
</evidence>
<dbReference type="AlphaFoldDB" id="A0A5N5SS49"/>
<evidence type="ECO:0000256" key="2">
    <source>
        <dbReference type="ARBA" id="ARBA00006842"/>
    </source>
</evidence>
<evidence type="ECO:0000256" key="3">
    <source>
        <dbReference type="ARBA" id="ARBA00022448"/>
    </source>
</evidence>
<evidence type="ECO:0000313" key="12">
    <source>
        <dbReference type="Proteomes" id="UP000326759"/>
    </source>
</evidence>
<comment type="caution">
    <text evidence="11">The sequence shown here is derived from an EMBL/GenBank/DDBJ whole genome shotgun (WGS) entry which is preliminary data.</text>
</comment>
<name>A0A5N5SS49_9CRUS</name>
<dbReference type="Pfam" id="PF05873">
    <property type="entry name" value="Mt_ATP-synt_D"/>
    <property type="match status" value="1"/>
</dbReference>
<keyword evidence="12" id="KW-1185">Reference proteome</keyword>
<dbReference type="GO" id="GO:0015986">
    <property type="term" value="P:proton motive force-driven ATP synthesis"/>
    <property type="evidence" value="ECO:0007669"/>
    <property type="project" value="InterPro"/>
</dbReference>
<sequence length="134" mass="15540">VVALPESLPKIHWDQYKTRIAVPGMVDEFQKQYEALNVPYPANTYLEAINAKEKQVMSDVKEFCRQSDIRIASHKEELKRWENMVPLTEMTLEEFAEEFPEHAINLEKPTFWPHNPESQIGYVPEGGEEDKGGH</sequence>
<dbReference type="InterPro" id="IPR008689">
    <property type="entry name" value="ATP_synth_F0_dsu_mt"/>
</dbReference>
<dbReference type="PANTHER" id="PTHR12700">
    <property type="entry name" value="ATP SYNTHASE SUBUNIT D, MITOCHONDRIAL"/>
    <property type="match status" value="1"/>
</dbReference>
<dbReference type="SUPFAM" id="SSF161065">
    <property type="entry name" value="ATP synthase D chain-like"/>
    <property type="match status" value="1"/>
</dbReference>
<dbReference type="GO" id="GO:0005743">
    <property type="term" value="C:mitochondrial inner membrane"/>
    <property type="evidence" value="ECO:0007669"/>
    <property type="project" value="UniProtKB-SubCell"/>
</dbReference>
<protein>
    <submittedName>
        <fullName evidence="11">ATP synthase subunit d, mitochondrial</fullName>
    </submittedName>
</protein>
<proteinExistence type="inferred from homology"/>
<keyword evidence="3" id="KW-0813">Transport</keyword>
<evidence type="ECO:0000256" key="1">
    <source>
        <dbReference type="ARBA" id="ARBA00004273"/>
    </source>
</evidence>
<keyword evidence="9" id="KW-0472">Membrane</keyword>
<dbReference type="GO" id="GO:0045259">
    <property type="term" value="C:proton-transporting ATP synthase complex"/>
    <property type="evidence" value="ECO:0007669"/>
    <property type="project" value="UniProtKB-KW"/>
</dbReference>
<keyword evidence="5" id="KW-0375">Hydrogen ion transport</keyword>
<organism evidence="11 12">
    <name type="scientific">Armadillidium nasatum</name>
    <dbReference type="NCBI Taxonomy" id="96803"/>
    <lineage>
        <taxon>Eukaryota</taxon>
        <taxon>Metazoa</taxon>
        <taxon>Ecdysozoa</taxon>
        <taxon>Arthropoda</taxon>
        <taxon>Crustacea</taxon>
        <taxon>Multicrustacea</taxon>
        <taxon>Malacostraca</taxon>
        <taxon>Eumalacostraca</taxon>
        <taxon>Peracarida</taxon>
        <taxon>Isopoda</taxon>
        <taxon>Oniscidea</taxon>
        <taxon>Crinocheta</taxon>
        <taxon>Armadillidiidae</taxon>
        <taxon>Armadillidium</taxon>
    </lineage>
</organism>
<keyword evidence="7" id="KW-0406">Ion transport</keyword>
<evidence type="ECO:0000256" key="9">
    <source>
        <dbReference type="ARBA" id="ARBA00023136"/>
    </source>
</evidence>
<evidence type="ECO:0000256" key="4">
    <source>
        <dbReference type="ARBA" id="ARBA00022547"/>
    </source>
</evidence>
<dbReference type="OrthoDB" id="35799at2759"/>
<evidence type="ECO:0000256" key="6">
    <source>
        <dbReference type="ARBA" id="ARBA00022792"/>
    </source>
</evidence>
<keyword evidence="4" id="KW-0138">CF(0)</keyword>
<keyword evidence="6" id="KW-0999">Mitochondrion inner membrane</keyword>
<comment type="subcellular location">
    <subcellularLocation>
        <location evidence="1">Mitochondrion inner membrane</location>
    </subcellularLocation>
</comment>
<dbReference type="EMBL" id="SEYY01020807">
    <property type="protein sequence ID" value="KAB7497003.1"/>
    <property type="molecule type" value="Genomic_DNA"/>
</dbReference>
<evidence type="ECO:0000256" key="5">
    <source>
        <dbReference type="ARBA" id="ARBA00022781"/>
    </source>
</evidence>
<evidence type="ECO:0000256" key="7">
    <source>
        <dbReference type="ARBA" id="ARBA00023065"/>
    </source>
</evidence>
<gene>
    <name evidence="11" type="primary">ATPsynD</name>
    <name evidence="11" type="ORF">Anas_07225</name>
</gene>